<dbReference type="GO" id="GO:0016787">
    <property type="term" value="F:hydrolase activity"/>
    <property type="evidence" value="ECO:0007669"/>
    <property type="project" value="UniProtKB-KW"/>
</dbReference>
<name>A0ABT6NEQ8_9FIRM</name>
<dbReference type="Pfam" id="PF13279">
    <property type="entry name" value="4HBT_2"/>
    <property type="match status" value="1"/>
</dbReference>
<dbReference type="CDD" id="cd00586">
    <property type="entry name" value="4HBT"/>
    <property type="match status" value="1"/>
</dbReference>
<accession>A0ABT6NEQ8</accession>
<keyword evidence="2" id="KW-1185">Reference proteome</keyword>
<gene>
    <name evidence="1" type="ORF">QE109_11860</name>
</gene>
<dbReference type="Proteomes" id="UP001158045">
    <property type="component" value="Unassembled WGS sequence"/>
</dbReference>
<dbReference type="SUPFAM" id="SSF54637">
    <property type="entry name" value="Thioesterase/thiol ester dehydrase-isomerase"/>
    <property type="match status" value="1"/>
</dbReference>
<dbReference type="EC" id="3.1.2.-" evidence="1"/>
<dbReference type="RefSeq" id="WP_281094738.1">
    <property type="nucleotide sequence ID" value="NZ_JARYZI010000007.1"/>
</dbReference>
<reference evidence="1 2" key="1">
    <citation type="submission" date="2023-04" db="EMBL/GenBank/DDBJ databases">
        <title>Fusibacter bizertensis strain WBS, isolated from littoral bottom sediments of the Arctic seas - biochemical and genomic analysis.</title>
        <authorList>
            <person name="Brioukhanov A.L."/>
        </authorList>
    </citation>
    <scope>NUCLEOTIDE SEQUENCE [LARGE SCALE GENOMIC DNA]</scope>
    <source>
        <strain evidence="1 2">WBS</strain>
    </source>
</reference>
<sequence>MNLINKNFTEIQVKISDINYGNHMGNDKALLFFQDARIQFLRQLGYDEHRIGDNTGIIIGEAHVYFKKEVFLYDILSATISIEEISKRSFMMNYVFHRVSDQVCVFEGSTKIYAFDYLTRKACFLPEPFKNAIM</sequence>
<dbReference type="EMBL" id="JARYZI010000007">
    <property type="protein sequence ID" value="MDH8678850.1"/>
    <property type="molecule type" value="Genomic_DNA"/>
</dbReference>
<organism evidence="1 2">
    <name type="scientific">Fusibacter bizertensis</name>
    <dbReference type="NCBI Taxonomy" id="1488331"/>
    <lineage>
        <taxon>Bacteria</taxon>
        <taxon>Bacillati</taxon>
        <taxon>Bacillota</taxon>
        <taxon>Clostridia</taxon>
        <taxon>Eubacteriales</taxon>
        <taxon>Eubacteriales Family XII. Incertae Sedis</taxon>
        <taxon>Fusibacter</taxon>
    </lineage>
</organism>
<comment type="caution">
    <text evidence="1">The sequence shown here is derived from an EMBL/GenBank/DDBJ whole genome shotgun (WGS) entry which is preliminary data.</text>
</comment>
<keyword evidence="1" id="KW-0378">Hydrolase</keyword>
<evidence type="ECO:0000313" key="2">
    <source>
        <dbReference type="Proteomes" id="UP001158045"/>
    </source>
</evidence>
<dbReference type="Gene3D" id="3.10.129.10">
    <property type="entry name" value="Hotdog Thioesterase"/>
    <property type="match status" value="1"/>
</dbReference>
<proteinExistence type="predicted"/>
<evidence type="ECO:0000313" key="1">
    <source>
        <dbReference type="EMBL" id="MDH8678850.1"/>
    </source>
</evidence>
<protein>
    <submittedName>
        <fullName evidence="1">Thioesterase family protein</fullName>
        <ecNumber evidence="1">3.1.2.-</ecNumber>
    </submittedName>
</protein>
<dbReference type="InterPro" id="IPR029069">
    <property type="entry name" value="HotDog_dom_sf"/>
</dbReference>